<feature type="non-terminal residue" evidence="1">
    <location>
        <position position="174"/>
    </location>
</feature>
<protein>
    <submittedName>
        <fullName evidence="1">RNA methyltransferase</fullName>
    </submittedName>
</protein>
<comment type="caution">
    <text evidence="1">The sequence shown here is derived from an EMBL/GenBank/DDBJ whole genome shotgun (WGS) entry which is preliminary data.</text>
</comment>
<dbReference type="GO" id="GO:0008168">
    <property type="term" value="F:methyltransferase activity"/>
    <property type="evidence" value="ECO:0007669"/>
    <property type="project" value="UniProtKB-KW"/>
</dbReference>
<gene>
    <name evidence="1" type="ORF">SE17_41855</name>
</gene>
<dbReference type="AlphaFoldDB" id="A0A0P9CXL1"/>
<evidence type="ECO:0000313" key="1">
    <source>
        <dbReference type="EMBL" id="KPV47735.1"/>
    </source>
</evidence>
<reference evidence="1 2" key="1">
    <citation type="submission" date="2015-09" db="EMBL/GenBank/DDBJ databases">
        <title>Draft genome sequence of Kouleothrix aurantiaca JCM 19913.</title>
        <authorList>
            <person name="Hemp J."/>
        </authorList>
    </citation>
    <scope>NUCLEOTIDE SEQUENCE [LARGE SCALE GENOMIC DNA]</scope>
    <source>
        <strain evidence="1 2">COM-B</strain>
    </source>
</reference>
<keyword evidence="1" id="KW-0808">Transferase</keyword>
<dbReference type="GO" id="GO:0032259">
    <property type="term" value="P:methylation"/>
    <property type="evidence" value="ECO:0007669"/>
    <property type="project" value="UniProtKB-KW"/>
</dbReference>
<organism evidence="1 2">
    <name type="scientific">Kouleothrix aurantiaca</name>
    <dbReference type="NCBI Taxonomy" id="186479"/>
    <lineage>
        <taxon>Bacteria</taxon>
        <taxon>Bacillati</taxon>
        <taxon>Chloroflexota</taxon>
        <taxon>Chloroflexia</taxon>
        <taxon>Chloroflexales</taxon>
        <taxon>Roseiflexineae</taxon>
        <taxon>Roseiflexaceae</taxon>
        <taxon>Kouleothrix</taxon>
    </lineage>
</organism>
<dbReference type="EMBL" id="LJCR01003289">
    <property type="protein sequence ID" value="KPV47735.1"/>
    <property type="molecule type" value="Genomic_DNA"/>
</dbReference>
<name>A0A0P9CXL1_9CHLR</name>
<accession>A0A0P9CXL1</accession>
<dbReference type="Proteomes" id="UP000050509">
    <property type="component" value="Unassembled WGS sequence"/>
</dbReference>
<keyword evidence="2" id="KW-1185">Reference proteome</keyword>
<keyword evidence="1" id="KW-0489">Methyltransferase</keyword>
<evidence type="ECO:0000313" key="2">
    <source>
        <dbReference type="Proteomes" id="UP000050509"/>
    </source>
</evidence>
<sequence length="174" mass="19324">MASDEIANVLEGARVRGTRGVAEKNSMVLFDYAGDAEDLLALRTVEDVFAVVATLDHPPPTRAALQLLETAGLRATNIVPALALLRQLAPGRGGKGKLRFRVIARQVGTAMYRRVDAQVALERGLAQRDDHRWQVVEDGGVEFWLTLLPTEAIVALRLSDERMRQREYKLEHMP</sequence>
<proteinExistence type="predicted"/>